<sequence>MAKPTTSTPHDAVFKKIISYPEMARDFLEIHLPVTLREICNLQTLKLESTSFIEQDLRAYYSDILWSLKTHEGDGYIYCVIEHQSTAVQHMAFRLMRYATAAMQHHLDAGNKTLPLVIPMLFYHGQQSPYPWSLNWLDEFDNPQLARQLYSEAFPLVDITVIPDDEIAQHRRVALLELMQKHIRDRDLMGLVDRLVSLLVTSTANDSQLQTLFNYLLQYGDVSHVNEFIHKVAERSPHNKERLMTIAERLRQEGHHDGLQQGLQQGLEQGVQKGLEQGVQKGTQEEAIRIARMMLEQGIDRDLVQLITGLLPDDVTA</sequence>
<evidence type="ECO:0000313" key="4">
    <source>
        <dbReference type="Proteomes" id="UP000255286"/>
    </source>
</evidence>
<dbReference type="GO" id="GO:1990238">
    <property type="term" value="F:double-stranded DNA endonuclease activity"/>
    <property type="evidence" value="ECO:0007669"/>
    <property type="project" value="TreeGrafter"/>
</dbReference>
<dbReference type="PANTHER" id="PTHR34611:SF2">
    <property type="entry name" value="INACTIVE RECOMBINATION-PROMOTING NUCLEASE-LIKE PROTEIN RPNE-RELATED"/>
    <property type="match status" value="1"/>
</dbReference>
<evidence type="ECO:0000256" key="1">
    <source>
        <dbReference type="ARBA" id="ARBA00009787"/>
    </source>
</evidence>
<organism evidence="3 4">
    <name type="scientific">Citrobacter youngae</name>
    <dbReference type="NCBI Taxonomy" id="133448"/>
    <lineage>
        <taxon>Bacteria</taxon>
        <taxon>Pseudomonadati</taxon>
        <taxon>Pseudomonadota</taxon>
        <taxon>Gammaproteobacteria</taxon>
        <taxon>Enterobacterales</taxon>
        <taxon>Enterobacteriaceae</taxon>
        <taxon>Citrobacter</taxon>
        <taxon>Citrobacter freundii complex</taxon>
    </lineage>
</organism>
<dbReference type="InterPro" id="IPR006842">
    <property type="entry name" value="Transposase_31"/>
</dbReference>
<comment type="similarity">
    <text evidence="1">Belongs to the Rpn/YhgA-like nuclease family.</text>
</comment>
<dbReference type="Pfam" id="PF04754">
    <property type="entry name" value="Transposase_31"/>
    <property type="match status" value="1"/>
</dbReference>
<dbReference type="PANTHER" id="PTHR34611">
    <property type="match status" value="1"/>
</dbReference>
<comment type="caution">
    <text evidence="3">The sequence shown here is derived from an EMBL/GenBank/DDBJ whole genome shotgun (WGS) entry which is preliminary data.</text>
</comment>
<dbReference type="InterPro" id="IPR051699">
    <property type="entry name" value="Rpn/YhgA-like_nuclease"/>
</dbReference>
<dbReference type="AlphaFoldDB" id="A0A9Q7ZNV1"/>
<accession>A0A9Q7ZNV1</accession>
<dbReference type="NCBIfam" id="TIGR01784">
    <property type="entry name" value="T_den_put_tspse"/>
    <property type="match status" value="1"/>
</dbReference>
<reference evidence="3 4" key="1">
    <citation type="submission" date="2018-06" db="EMBL/GenBank/DDBJ databases">
        <authorList>
            <consortium name="Pathogen Informatics"/>
            <person name="Doyle S."/>
        </authorList>
    </citation>
    <scope>NUCLEOTIDE SEQUENCE [LARGE SCALE GENOMIC DNA]</scope>
    <source>
        <strain evidence="3 4">NCTC8782</strain>
    </source>
</reference>
<evidence type="ECO:0000313" key="3">
    <source>
        <dbReference type="EMBL" id="SUX80410.1"/>
    </source>
</evidence>
<dbReference type="GO" id="GO:0006310">
    <property type="term" value="P:DNA recombination"/>
    <property type="evidence" value="ECO:0007669"/>
    <property type="project" value="TreeGrafter"/>
</dbReference>
<dbReference type="Proteomes" id="UP000255286">
    <property type="component" value="Unassembled WGS sequence"/>
</dbReference>
<proteinExistence type="inferred from homology"/>
<dbReference type="InterPro" id="IPR010106">
    <property type="entry name" value="RpnA"/>
</dbReference>
<feature type="domain" description="Transposase (putative) YhgA-like" evidence="2">
    <location>
        <begin position="8"/>
        <end position="209"/>
    </location>
</feature>
<dbReference type="RefSeq" id="WP_115601739.1">
    <property type="nucleotide sequence ID" value="NZ_UIGT01000001.1"/>
</dbReference>
<name>A0A9Q7ZNV1_9ENTR</name>
<evidence type="ECO:0000259" key="2">
    <source>
        <dbReference type="Pfam" id="PF04754"/>
    </source>
</evidence>
<gene>
    <name evidence="3" type="ORF">NCTC8782_03003</name>
</gene>
<protein>
    <submittedName>
        <fullName evidence="3">Transposase</fullName>
    </submittedName>
</protein>
<dbReference type="EMBL" id="UIGT01000001">
    <property type="protein sequence ID" value="SUX80410.1"/>
    <property type="molecule type" value="Genomic_DNA"/>
</dbReference>